<evidence type="ECO:0000256" key="2">
    <source>
        <dbReference type="SAM" id="MobiDB-lite"/>
    </source>
</evidence>
<keyword evidence="1" id="KW-0175">Coiled coil</keyword>
<keyword evidence="3" id="KW-0812">Transmembrane</keyword>
<feature type="compositionally biased region" description="Polar residues" evidence="2">
    <location>
        <begin position="230"/>
        <end position="244"/>
    </location>
</feature>
<keyword evidence="3" id="KW-0472">Membrane</keyword>
<feature type="region of interest" description="Disordered" evidence="2">
    <location>
        <begin position="224"/>
        <end position="245"/>
    </location>
</feature>
<sequence length="262" mass="31065">MKDLMKSIAKFFWHFVWLLMIGLLCYSPLYFIKYDFQNQNVPTSEYNKIEIKLPTNPKKALNCKEQADKLNCVAWNKILQDIKIELDEYHKNNVEIQNIRLDNHDKNLDILTFVISLYAILITVISIFFSLKESQRIDSGLQDIEKKFADYQSQLESHRKELIKNTTEYQNAKQEFSTDISNFKKRLEEFQVQLNSVKNNSIKHDNNIKILLDMYNGMYNQENSEKRKNSYNQKDSDSVSQFKNNNEKDMVGLFINTQSKKE</sequence>
<feature type="transmembrane region" description="Helical" evidence="3">
    <location>
        <begin position="12"/>
        <end position="32"/>
    </location>
</feature>
<dbReference type="Proteomes" id="UP001057305">
    <property type="component" value="Chromosome"/>
</dbReference>
<evidence type="ECO:0000313" key="5">
    <source>
        <dbReference type="Proteomes" id="UP001057305"/>
    </source>
</evidence>
<evidence type="ECO:0000256" key="3">
    <source>
        <dbReference type="SAM" id="Phobius"/>
    </source>
</evidence>
<protein>
    <submittedName>
        <fullName evidence="4">Uncharacterized protein</fullName>
    </submittedName>
</protein>
<proteinExistence type="predicted"/>
<evidence type="ECO:0000256" key="1">
    <source>
        <dbReference type="SAM" id="Coils"/>
    </source>
</evidence>
<feature type="transmembrane region" description="Helical" evidence="3">
    <location>
        <begin position="110"/>
        <end position="131"/>
    </location>
</feature>
<keyword evidence="3" id="KW-1133">Transmembrane helix</keyword>
<gene>
    <name evidence="4" type="ORF">KCG56_08475</name>
</gene>
<dbReference type="RefSeq" id="WP_254321149.1">
    <property type="nucleotide sequence ID" value="NZ_CP073116.1"/>
</dbReference>
<dbReference type="AlphaFoldDB" id="A0A9X9HXZ3"/>
<name>A0A9X9HXZ3_NEISU</name>
<feature type="coiled-coil region" evidence="1">
    <location>
        <begin position="141"/>
        <end position="200"/>
    </location>
</feature>
<accession>A0A9X9HXZ3</accession>
<reference evidence="4" key="1">
    <citation type="submission" date="2021-04" db="EMBL/GenBank/DDBJ databases">
        <title>Characterizing Neisseria spp. as novel respiratory pathobionts in bronchiectasis.</title>
        <authorList>
            <person name="Li L."/>
            <person name="Mac Aogain M."/>
            <person name="Xu T."/>
            <person name="Jaggi T.K."/>
            <person name="Chan L.Y."/>
            <person name="Keir H.R."/>
            <person name="Dicker A.J."/>
            <person name="Qu J."/>
            <person name="Liu Y."/>
            <person name="Chen H.S."/>
            <person name="Koh M.S."/>
            <person name="Ong T.H."/>
            <person name="Lim A.Y.H."/>
            <person name="Abisheganaden J."/>
            <person name="Low T.B."/>
            <person name="Oliver B.G."/>
            <person name="Tan N.S."/>
            <person name="Fang M."/>
            <person name="Chalmers J.D."/>
            <person name="Chotirmall S.H."/>
        </authorList>
    </citation>
    <scope>NUCLEOTIDE SEQUENCE</scope>
    <source>
        <strain evidence="4">TT0073</strain>
    </source>
</reference>
<organism evidence="4 5">
    <name type="scientific">Neisseria subflava</name>
    <dbReference type="NCBI Taxonomy" id="28449"/>
    <lineage>
        <taxon>Bacteria</taxon>
        <taxon>Pseudomonadati</taxon>
        <taxon>Pseudomonadota</taxon>
        <taxon>Betaproteobacteria</taxon>
        <taxon>Neisseriales</taxon>
        <taxon>Neisseriaceae</taxon>
        <taxon>Neisseria</taxon>
    </lineage>
</organism>
<dbReference type="EMBL" id="CP073116">
    <property type="protein sequence ID" value="UTG71396.1"/>
    <property type="molecule type" value="Genomic_DNA"/>
</dbReference>
<evidence type="ECO:0000313" key="4">
    <source>
        <dbReference type="EMBL" id="UTG71396.1"/>
    </source>
</evidence>